<accession>A0A4R6XY49</accession>
<evidence type="ECO:0000313" key="17">
    <source>
        <dbReference type="EMBL" id="TDR23559.1"/>
    </source>
</evidence>
<dbReference type="PANTHER" id="PTHR43237:SF4">
    <property type="entry name" value="NADP-DEPENDENT MALIC ENZYME"/>
    <property type="match status" value="1"/>
</dbReference>
<evidence type="ECO:0000256" key="1">
    <source>
        <dbReference type="ARBA" id="ARBA00001936"/>
    </source>
</evidence>
<evidence type="ECO:0000256" key="3">
    <source>
        <dbReference type="ARBA" id="ARBA00007686"/>
    </source>
</evidence>
<evidence type="ECO:0000256" key="8">
    <source>
        <dbReference type="ARBA" id="ARBA00038964"/>
    </source>
</evidence>
<evidence type="ECO:0000259" key="15">
    <source>
        <dbReference type="SMART" id="SM00919"/>
    </source>
</evidence>
<dbReference type="Pfam" id="PF00390">
    <property type="entry name" value="malic"/>
    <property type="match status" value="1"/>
</dbReference>
<comment type="similarity">
    <text evidence="3">In the N-terminal section; belongs to the malic enzymes family.</text>
</comment>
<feature type="binding site" evidence="13">
    <location>
        <position position="139"/>
    </location>
    <ligand>
        <name>a divalent metal cation</name>
        <dbReference type="ChEBI" id="CHEBI:60240"/>
    </ligand>
</feature>
<evidence type="ECO:0000256" key="11">
    <source>
        <dbReference type="ARBA" id="ARBA00051384"/>
    </source>
</evidence>
<feature type="domain" description="Malic enzyme NAD-binding" evidence="15">
    <location>
        <begin position="165"/>
        <end position="402"/>
    </location>
</feature>
<dbReference type="InterPro" id="IPR012302">
    <property type="entry name" value="Malic_NAD-bd"/>
</dbReference>
<keyword evidence="7" id="KW-0511">Multifunctional enzyme</keyword>
<evidence type="ECO:0000256" key="14">
    <source>
        <dbReference type="PIRSR" id="PIRSR036684-3"/>
    </source>
</evidence>
<evidence type="ECO:0000256" key="12">
    <source>
        <dbReference type="PIRSR" id="PIRSR036684-1"/>
    </source>
</evidence>
<dbReference type="InterPro" id="IPR045213">
    <property type="entry name" value="Malic_NAD-bd_bact_type"/>
</dbReference>
<dbReference type="PANTHER" id="PTHR43237">
    <property type="entry name" value="NADP-DEPENDENT MALIC ENZYME"/>
    <property type="match status" value="1"/>
</dbReference>
<dbReference type="InterPro" id="IPR046346">
    <property type="entry name" value="Aminoacid_DH-like_N_sf"/>
</dbReference>
<dbReference type="GO" id="GO:0046872">
    <property type="term" value="F:metal ion binding"/>
    <property type="evidence" value="ECO:0007669"/>
    <property type="project" value="UniProtKB-KW"/>
</dbReference>
<protein>
    <recommendedName>
        <fullName evidence="9">NADP-dependent malic enzyme</fullName>
        <ecNumber evidence="8">1.1.1.40</ecNumber>
    </recommendedName>
</protein>
<dbReference type="AlphaFoldDB" id="A0A4R6XY49"/>
<dbReference type="SMART" id="SM01274">
    <property type="entry name" value="malic"/>
    <property type="match status" value="1"/>
</dbReference>
<dbReference type="GO" id="GO:0051287">
    <property type="term" value="F:NAD binding"/>
    <property type="evidence" value="ECO:0007669"/>
    <property type="project" value="InterPro"/>
</dbReference>
<keyword evidence="6" id="KW-0560">Oxidoreductase</keyword>
<feature type="binding site" evidence="14">
    <location>
        <position position="164"/>
    </location>
    <ligand>
        <name>a divalent metal cation</name>
        <dbReference type="ChEBI" id="CHEBI:60240"/>
    </ligand>
</feature>
<dbReference type="EMBL" id="SNZB01000001">
    <property type="protein sequence ID" value="TDR23559.1"/>
    <property type="molecule type" value="Genomic_DNA"/>
</dbReference>
<dbReference type="FunFam" id="3.40.50.720:FF:000095">
    <property type="entry name" value="NADP-dependent malic enzyme"/>
    <property type="match status" value="1"/>
</dbReference>
<dbReference type="Gene3D" id="3.40.50.10750">
    <property type="entry name" value="Isocitrate/Isopropylmalate dehydrogenase-like"/>
    <property type="match status" value="1"/>
</dbReference>
<dbReference type="Gene3D" id="3.40.50.10950">
    <property type="match status" value="1"/>
</dbReference>
<dbReference type="PIRSF" id="PIRSF036684">
    <property type="entry name" value="ME_PTA"/>
    <property type="match status" value="1"/>
</dbReference>
<dbReference type="InterPro" id="IPR037062">
    <property type="entry name" value="Malic_N_dom_sf"/>
</dbReference>
<dbReference type="InterPro" id="IPR012301">
    <property type="entry name" value="Malic_N_dom"/>
</dbReference>
<dbReference type="InterPro" id="IPR042112">
    <property type="entry name" value="P_AcTrfase_dom2"/>
</dbReference>
<dbReference type="EC" id="1.1.1.40" evidence="8"/>
<reference evidence="17 18" key="1">
    <citation type="submission" date="2019-03" db="EMBL/GenBank/DDBJ databases">
        <title>Genomic Encyclopedia of Type Strains, Phase IV (KMG-IV): sequencing the most valuable type-strain genomes for metagenomic binning, comparative biology and taxonomic classification.</title>
        <authorList>
            <person name="Goeker M."/>
        </authorList>
    </citation>
    <scope>NUCLEOTIDE SEQUENCE [LARGE SCALE GENOMIC DNA]</scope>
    <source>
        <strain evidence="17 18">DSM 25488</strain>
    </source>
</reference>
<dbReference type="CDD" id="cd05311">
    <property type="entry name" value="NAD_bind_2_malic_enz"/>
    <property type="match status" value="1"/>
</dbReference>
<dbReference type="Pfam" id="PF03949">
    <property type="entry name" value="Malic_M"/>
    <property type="match status" value="1"/>
</dbReference>
<dbReference type="InterPro" id="IPR051674">
    <property type="entry name" value="Malate_Decarboxylase"/>
</dbReference>
<dbReference type="SUPFAM" id="SSF53659">
    <property type="entry name" value="Isocitrate/Isopropylmalate dehydrogenase-like"/>
    <property type="match status" value="1"/>
</dbReference>
<comment type="cofactor">
    <cofactor evidence="2">
        <name>Mg(2+)</name>
        <dbReference type="ChEBI" id="CHEBI:18420"/>
    </cofactor>
</comment>
<dbReference type="FunFam" id="3.40.50.10380:FF:000003">
    <property type="entry name" value="NADP-dependent malic enzyme"/>
    <property type="match status" value="1"/>
</dbReference>
<dbReference type="InterPro" id="IPR036291">
    <property type="entry name" value="NAD(P)-bd_dom_sf"/>
</dbReference>
<dbReference type="Gene3D" id="3.40.50.720">
    <property type="entry name" value="NAD(P)-binding Rossmann-like Domain"/>
    <property type="match status" value="1"/>
</dbReference>
<evidence type="ECO:0000256" key="7">
    <source>
        <dbReference type="ARBA" id="ARBA00023268"/>
    </source>
</evidence>
<evidence type="ECO:0000256" key="10">
    <source>
        <dbReference type="ARBA" id="ARBA00050924"/>
    </source>
</evidence>
<feature type="binding site" evidence="14">
    <location>
        <begin position="78"/>
        <end position="85"/>
    </location>
    <ligand>
        <name>NADP(+)</name>
        <dbReference type="ChEBI" id="CHEBI:58349"/>
    </ligand>
</feature>
<evidence type="ECO:0000256" key="4">
    <source>
        <dbReference type="ARBA" id="ARBA00008756"/>
    </source>
</evidence>
<evidence type="ECO:0000313" key="18">
    <source>
        <dbReference type="Proteomes" id="UP000295724"/>
    </source>
</evidence>
<dbReference type="InterPro" id="IPR002505">
    <property type="entry name" value="PTA_PTB"/>
</dbReference>
<feature type="binding site" evidence="14">
    <location>
        <position position="289"/>
    </location>
    <ligand>
        <name>a divalent metal cation</name>
        <dbReference type="ChEBI" id="CHEBI:60240"/>
    </ligand>
</feature>
<organism evidence="17 18">
    <name type="scientific">Marinicella litoralis</name>
    <dbReference type="NCBI Taxonomy" id="644220"/>
    <lineage>
        <taxon>Bacteria</taxon>
        <taxon>Pseudomonadati</taxon>
        <taxon>Pseudomonadota</taxon>
        <taxon>Gammaproteobacteria</taxon>
        <taxon>Lysobacterales</taxon>
        <taxon>Marinicellaceae</taxon>
        <taxon>Marinicella</taxon>
    </lineage>
</organism>
<comment type="catalytic activity">
    <reaction evidence="11">
        <text>oxaloacetate + H(+) = pyruvate + CO2</text>
        <dbReference type="Rhea" id="RHEA:15641"/>
        <dbReference type="ChEBI" id="CHEBI:15361"/>
        <dbReference type="ChEBI" id="CHEBI:15378"/>
        <dbReference type="ChEBI" id="CHEBI:16452"/>
        <dbReference type="ChEBI" id="CHEBI:16526"/>
        <dbReference type="EC" id="1.1.1.40"/>
    </reaction>
</comment>
<dbReference type="RefSeq" id="WP_099017809.1">
    <property type="nucleotide sequence ID" value="NZ_NIHB01000001.1"/>
</dbReference>
<evidence type="ECO:0000259" key="16">
    <source>
        <dbReference type="SMART" id="SM01274"/>
    </source>
</evidence>
<comment type="catalytic activity">
    <reaction evidence="10">
        <text>(S)-malate + NADP(+) = pyruvate + CO2 + NADPH</text>
        <dbReference type="Rhea" id="RHEA:18253"/>
        <dbReference type="ChEBI" id="CHEBI:15361"/>
        <dbReference type="ChEBI" id="CHEBI:15589"/>
        <dbReference type="ChEBI" id="CHEBI:16526"/>
        <dbReference type="ChEBI" id="CHEBI:57783"/>
        <dbReference type="ChEBI" id="CHEBI:58349"/>
        <dbReference type="EC" id="1.1.1.40"/>
    </reaction>
</comment>
<dbReference type="SMART" id="SM00919">
    <property type="entry name" value="Malic_M"/>
    <property type="match status" value="1"/>
</dbReference>
<keyword evidence="14" id="KW-0521">NADP</keyword>
<keyword evidence="18" id="KW-1185">Reference proteome</keyword>
<comment type="cofactor">
    <cofactor evidence="1">
        <name>Mn(2+)</name>
        <dbReference type="ChEBI" id="CHEBI:29035"/>
    </cofactor>
</comment>
<keyword evidence="5 13" id="KW-0479">Metal-binding</keyword>
<proteinExistence type="inferred from homology"/>
<dbReference type="GO" id="GO:0004473">
    <property type="term" value="F:malate dehydrogenase (decarboxylating) (NADP+) activity"/>
    <property type="evidence" value="ECO:0007669"/>
    <property type="project" value="UniProtKB-EC"/>
</dbReference>
<sequence>MSLREDIKQAALDYHKHPTPGKIKITATKALTTQQDLALAYSPGVAAPSMAIYEDPATAADYTARANMVAVVTNGTAVLGLGDIGPLAAKPVMEGKAVLFKKFAGIDVFDIEIDEKDPDKLIDIIAALEPTFGGINLEDIKSPECFYIEEKLKNRMKVPVFHDDQHGTAIICGAAVINAMHVVGKELSQVKLVTSGAGAAGMACLDLLVELGMSMDNIIVSDSAGVLYEGREDLESDRKRAYAKGVKQQSVTEALVGADIFLGVSVAGVLKPEMIKPMAKDPLIMALANPIPEIMPDLALEVRPDAIIATGRSDFPNQVNNVLCFPYIFRGALDAGASCINEAMKTACVHALAQLARMEVSEVSSKAYGGKEMKFGREYLIPQPFDPRILIHVAPAVAKAAMESGVATRQITNMAEYKHQLNEFVYQSGLLMRPVFDAARKDLKRVVLAEGEDDRVLRAVQVINNDQLAIPILIGRPDVINQRIKRVGLNLEIGRDFELVNPQDDPRFKAYWTQYHELMQRQGVSPQIAKAIVRTRTTVIAALMVKRGEADAMLAGLTGRFHKVLQHITDVIGLKDQTPSGLSAVATDMGSYFVTDTNVNPNPSAEEIANMAISAAERVKAFGKTPRLALMSYSNFGTRDGNSPEKMRKALKLIRKLAPDLAVEGEMDAEFALMPNIRAHVFPNANYEQKANLLIMPNLDSATMALNMIRYFSQGVTVGPMLMGTNLPAHVLNPSSSVRRIVNMVAIAAVDAQKVSQES</sequence>
<evidence type="ECO:0000256" key="2">
    <source>
        <dbReference type="ARBA" id="ARBA00001946"/>
    </source>
</evidence>
<feature type="domain" description="Malic enzyme N-terminal" evidence="16">
    <location>
        <begin position="20"/>
        <end position="153"/>
    </location>
</feature>
<evidence type="ECO:0000256" key="13">
    <source>
        <dbReference type="PIRSR" id="PIRSR036684-2"/>
    </source>
</evidence>
<dbReference type="Proteomes" id="UP000295724">
    <property type="component" value="Unassembled WGS sequence"/>
</dbReference>
<dbReference type="GO" id="GO:0006108">
    <property type="term" value="P:malate metabolic process"/>
    <property type="evidence" value="ECO:0007669"/>
    <property type="project" value="InterPro"/>
</dbReference>
<dbReference type="GO" id="GO:0016746">
    <property type="term" value="F:acyltransferase activity"/>
    <property type="evidence" value="ECO:0007669"/>
    <property type="project" value="InterPro"/>
</dbReference>
<dbReference type="InterPro" id="IPR012188">
    <property type="entry name" value="ME_PTA"/>
</dbReference>
<dbReference type="SUPFAM" id="SSF51735">
    <property type="entry name" value="NAD(P)-binding Rossmann-fold domains"/>
    <property type="match status" value="1"/>
</dbReference>
<dbReference type="Pfam" id="PF01515">
    <property type="entry name" value="PTA_PTB"/>
    <property type="match status" value="1"/>
</dbReference>
<comment type="similarity">
    <text evidence="4">In the C-terminal section; belongs to the phosphate acetyltransferase and butyryltransferase family.</text>
</comment>
<comment type="caution">
    <text evidence="17">The sequence shown here is derived from an EMBL/GenBank/DDBJ whole genome shotgun (WGS) entry which is preliminary data.</text>
</comment>
<dbReference type="SUPFAM" id="SSF53223">
    <property type="entry name" value="Aminoacid dehydrogenase-like, N-terminal domain"/>
    <property type="match status" value="1"/>
</dbReference>
<dbReference type="InterPro" id="IPR042113">
    <property type="entry name" value="P_AcTrfase_dom1"/>
</dbReference>
<name>A0A4R6XY49_9GAMM</name>
<feature type="binding site" evidence="13">
    <location>
        <position position="138"/>
    </location>
    <ligand>
        <name>a divalent metal cation</name>
        <dbReference type="ChEBI" id="CHEBI:60240"/>
    </ligand>
</feature>
<gene>
    <name evidence="17" type="ORF">C8D91_0422</name>
</gene>
<feature type="active site" description="Proton acceptor" evidence="12">
    <location>
        <position position="96"/>
    </location>
</feature>
<dbReference type="Gene3D" id="3.40.50.10380">
    <property type="entry name" value="Malic enzyme, N-terminal domain"/>
    <property type="match status" value="1"/>
</dbReference>
<evidence type="ECO:0000256" key="5">
    <source>
        <dbReference type="ARBA" id="ARBA00022723"/>
    </source>
</evidence>
<evidence type="ECO:0000256" key="6">
    <source>
        <dbReference type="ARBA" id="ARBA00023002"/>
    </source>
</evidence>
<dbReference type="OrthoDB" id="9805787at2"/>
<evidence type="ECO:0000256" key="9">
    <source>
        <dbReference type="ARBA" id="ARBA00040273"/>
    </source>
</evidence>